<dbReference type="Pfam" id="PF14022">
    <property type="entry name" value="DUF4238"/>
    <property type="match status" value="1"/>
</dbReference>
<dbReference type="RefSeq" id="WP_184874286.1">
    <property type="nucleotide sequence ID" value="NZ_JACHEF010000003.1"/>
</dbReference>
<gene>
    <name evidence="1" type="ORF">HNQ71_003990</name>
</gene>
<reference evidence="1 2" key="1">
    <citation type="submission" date="2020-08" db="EMBL/GenBank/DDBJ databases">
        <title>Genomic Encyclopedia of Type Strains, Phase IV (KMG-IV): sequencing the most valuable type-strain genomes for metagenomic binning, comparative biology and taxonomic classification.</title>
        <authorList>
            <person name="Goeker M."/>
        </authorList>
    </citation>
    <scope>NUCLEOTIDE SEQUENCE [LARGE SCALE GENOMIC DNA]</scope>
    <source>
        <strain evidence="1 2">DSM 100039</strain>
    </source>
</reference>
<keyword evidence="2" id="KW-1185">Reference proteome</keyword>
<dbReference type="Proteomes" id="UP000556329">
    <property type="component" value="Unassembled WGS sequence"/>
</dbReference>
<accession>A0A841P846</accession>
<comment type="caution">
    <text evidence="1">The sequence shown here is derived from an EMBL/GenBank/DDBJ whole genome shotgun (WGS) entry which is preliminary data.</text>
</comment>
<dbReference type="InterPro" id="IPR025332">
    <property type="entry name" value="DUF4238"/>
</dbReference>
<dbReference type="AlphaFoldDB" id="A0A841P846"/>
<protein>
    <recommendedName>
        <fullName evidence="3">DUF4238 domain-containing protein</fullName>
    </recommendedName>
</protein>
<evidence type="ECO:0000313" key="2">
    <source>
        <dbReference type="Proteomes" id="UP000556329"/>
    </source>
</evidence>
<sequence length="317" mass="35773">MACCLTVAGFLFACYYRDMAKNNLPADHHFVPQFLLRNFVDDAGVLHVFDRRTPDRGVFNNPPSKVCFERQLYTTIDKDLSKNVDLELAFAHLESIVAPLIARIVEMAKQNRGAALHSNERQLLAIYTYYQWKRVPDNFRQFSSLATFRMDGEKALREYEDRYRPLDDHEREYFGKDETWRRMLQNVRGDVIARGNLSIVATIEAMNLNIVTISNPKKAFIISSFPAYKLNHPGKAALSDPTVEMWFPISSDVSLVWTGRGGETIFRSVSDGAAVRYQNQAAAAKSNLIASRSAALTRSLASYAGVKKGTEGSQNSQ</sequence>
<proteinExistence type="predicted"/>
<evidence type="ECO:0000313" key="1">
    <source>
        <dbReference type="EMBL" id="MBB6411316.1"/>
    </source>
</evidence>
<dbReference type="EMBL" id="JACHEF010000003">
    <property type="protein sequence ID" value="MBB6411316.1"/>
    <property type="molecule type" value="Genomic_DNA"/>
</dbReference>
<evidence type="ECO:0008006" key="3">
    <source>
        <dbReference type="Google" id="ProtNLM"/>
    </source>
</evidence>
<name>A0A841P846_9HYPH</name>
<organism evidence="1 2">
    <name type="scientific">Mesorhizobium sangaii</name>
    <dbReference type="NCBI Taxonomy" id="505389"/>
    <lineage>
        <taxon>Bacteria</taxon>
        <taxon>Pseudomonadati</taxon>
        <taxon>Pseudomonadota</taxon>
        <taxon>Alphaproteobacteria</taxon>
        <taxon>Hyphomicrobiales</taxon>
        <taxon>Phyllobacteriaceae</taxon>
        <taxon>Mesorhizobium</taxon>
    </lineage>
</organism>